<proteinExistence type="predicted"/>
<dbReference type="GO" id="GO:1901265">
    <property type="term" value="F:nucleoside phosphate binding"/>
    <property type="evidence" value="ECO:0007669"/>
    <property type="project" value="UniProtKB-ARBA"/>
</dbReference>
<name>A0A7J0FWY6_9ERIC</name>
<dbReference type="AlphaFoldDB" id="A0A7J0FWY6"/>
<evidence type="ECO:0000313" key="2">
    <source>
        <dbReference type="Proteomes" id="UP000585474"/>
    </source>
</evidence>
<reference evidence="1 2" key="1">
    <citation type="submission" date="2019-07" db="EMBL/GenBank/DDBJ databases">
        <title>De Novo Assembly of kiwifruit Actinidia rufa.</title>
        <authorList>
            <person name="Sugita-Konishi S."/>
            <person name="Sato K."/>
            <person name="Mori E."/>
            <person name="Abe Y."/>
            <person name="Kisaki G."/>
            <person name="Hamano K."/>
            <person name="Suezawa K."/>
            <person name="Otani M."/>
            <person name="Fukuda T."/>
            <person name="Manabe T."/>
            <person name="Gomi K."/>
            <person name="Tabuchi M."/>
            <person name="Akimitsu K."/>
            <person name="Kataoka I."/>
        </authorList>
    </citation>
    <scope>NUCLEOTIDE SEQUENCE [LARGE SCALE GENOMIC DNA]</scope>
    <source>
        <strain evidence="2">cv. Fuchu</strain>
    </source>
</reference>
<dbReference type="GO" id="GO:0043168">
    <property type="term" value="F:anion binding"/>
    <property type="evidence" value="ECO:0007669"/>
    <property type="project" value="UniProtKB-ARBA"/>
</dbReference>
<dbReference type="Gene3D" id="1.20.80.10">
    <property type="match status" value="1"/>
</dbReference>
<organism evidence="1 2">
    <name type="scientific">Actinidia rufa</name>
    <dbReference type="NCBI Taxonomy" id="165716"/>
    <lineage>
        <taxon>Eukaryota</taxon>
        <taxon>Viridiplantae</taxon>
        <taxon>Streptophyta</taxon>
        <taxon>Embryophyta</taxon>
        <taxon>Tracheophyta</taxon>
        <taxon>Spermatophyta</taxon>
        <taxon>Magnoliopsida</taxon>
        <taxon>eudicotyledons</taxon>
        <taxon>Gunneridae</taxon>
        <taxon>Pentapetalae</taxon>
        <taxon>asterids</taxon>
        <taxon>Ericales</taxon>
        <taxon>Actinidiaceae</taxon>
        <taxon>Actinidia</taxon>
    </lineage>
</organism>
<dbReference type="InterPro" id="IPR014352">
    <property type="entry name" value="FERM/acyl-CoA-bd_prot_sf"/>
</dbReference>
<keyword evidence="2" id="KW-1185">Reference proteome</keyword>
<gene>
    <name evidence="1" type="ORF">Acr_15g0015850</name>
</gene>
<protein>
    <submittedName>
        <fullName evidence="1">Acyl-CoA binding protein 5</fullName>
    </submittedName>
</protein>
<accession>A0A7J0FWY6</accession>
<dbReference type="GO" id="GO:1901363">
    <property type="term" value="F:heterocyclic compound binding"/>
    <property type="evidence" value="ECO:0007669"/>
    <property type="project" value="UniProtKB-ARBA"/>
</dbReference>
<dbReference type="OrthoDB" id="1727401at2759"/>
<sequence>MAMARASSGLAYPERFYAAASYAGFDGSPNSSKGVSSKFANDVALLLYGLYHQAMVHLESMILVQLW</sequence>
<dbReference type="EMBL" id="BJWL01000015">
    <property type="protein sequence ID" value="GFZ02977.1"/>
    <property type="molecule type" value="Genomic_DNA"/>
</dbReference>
<evidence type="ECO:0000313" key="1">
    <source>
        <dbReference type="EMBL" id="GFZ02977.1"/>
    </source>
</evidence>
<dbReference type="Proteomes" id="UP000585474">
    <property type="component" value="Unassembled WGS sequence"/>
</dbReference>
<comment type="caution">
    <text evidence="1">The sequence shown here is derived from an EMBL/GenBank/DDBJ whole genome shotgun (WGS) entry which is preliminary data.</text>
</comment>